<evidence type="ECO:0000313" key="7">
    <source>
        <dbReference type="EMBL" id="AXR05114.1"/>
    </source>
</evidence>
<dbReference type="Pfam" id="PF11168">
    <property type="entry name" value="DUF2955"/>
    <property type="match status" value="1"/>
</dbReference>
<gene>
    <name evidence="7" type="ORF">D0Y50_01250</name>
</gene>
<reference evidence="7 8" key="1">
    <citation type="submission" date="2018-08" db="EMBL/GenBank/DDBJ databases">
        <title>Salinimonas sediminis sp. nov., a piezophilic bacterium isolated from a deep-sea sediment sample from the New Britain Trench.</title>
        <authorList>
            <person name="Cao J."/>
        </authorList>
    </citation>
    <scope>NUCLEOTIDE SEQUENCE [LARGE SCALE GENOMIC DNA]</scope>
    <source>
        <strain evidence="7 8">N102</strain>
    </source>
</reference>
<dbReference type="InterPro" id="IPR049453">
    <property type="entry name" value="Memb_transporter_dom"/>
</dbReference>
<keyword evidence="2 5" id="KW-0812">Transmembrane</keyword>
<dbReference type="AlphaFoldDB" id="A0A346NHV7"/>
<keyword evidence="8" id="KW-1185">Reference proteome</keyword>
<feature type="domain" description="Integral membrane bound transporter" evidence="6">
    <location>
        <begin position="208"/>
        <end position="340"/>
    </location>
</feature>
<keyword evidence="3 5" id="KW-1133">Transmembrane helix</keyword>
<dbReference type="Proteomes" id="UP000262073">
    <property type="component" value="Chromosome"/>
</dbReference>
<feature type="transmembrane region" description="Helical" evidence="5">
    <location>
        <begin position="126"/>
        <end position="147"/>
    </location>
</feature>
<evidence type="ECO:0000256" key="2">
    <source>
        <dbReference type="ARBA" id="ARBA00022692"/>
    </source>
</evidence>
<proteinExistence type="predicted"/>
<feature type="transmembrane region" description="Helical" evidence="5">
    <location>
        <begin position="270"/>
        <end position="290"/>
    </location>
</feature>
<evidence type="ECO:0000256" key="4">
    <source>
        <dbReference type="ARBA" id="ARBA00023136"/>
    </source>
</evidence>
<evidence type="ECO:0000259" key="6">
    <source>
        <dbReference type="Pfam" id="PF13515"/>
    </source>
</evidence>
<dbReference type="InterPro" id="IPR022604">
    <property type="entry name" value="DUF2955"/>
</dbReference>
<feature type="transmembrane region" description="Helical" evidence="5">
    <location>
        <begin position="56"/>
        <end position="81"/>
    </location>
</feature>
<dbReference type="Pfam" id="PF13515">
    <property type="entry name" value="FUSC_2"/>
    <property type="match status" value="1"/>
</dbReference>
<dbReference type="EMBL" id="CP031769">
    <property type="protein sequence ID" value="AXR05114.1"/>
    <property type="molecule type" value="Genomic_DNA"/>
</dbReference>
<accession>A0A346NHV7</accession>
<evidence type="ECO:0000313" key="8">
    <source>
        <dbReference type="Proteomes" id="UP000262073"/>
    </source>
</evidence>
<dbReference type="KEGG" id="salm:D0Y50_01250"/>
<feature type="transmembrane region" description="Helical" evidence="5">
    <location>
        <begin position="153"/>
        <end position="175"/>
    </location>
</feature>
<evidence type="ECO:0000256" key="1">
    <source>
        <dbReference type="ARBA" id="ARBA00004141"/>
    </source>
</evidence>
<evidence type="ECO:0000256" key="3">
    <source>
        <dbReference type="ARBA" id="ARBA00022989"/>
    </source>
</evidence>
<feature type="transmembrane region" description="Helical" evidence="5">
    <location>
        <begin position="196"/>
        <end position="215"/>
    </location>
</feature>
<name>A0A346NHV7_9ALTE</name>
<protein>
    <submittedName>
        <fullName evidence="7">DUF2955 domain-containing protein</fullName>
    </submittedName>
</protein>
<dbReference type="GO" id="GO:0016020">
    <property type="term" value="C:membrane"/>
    <property type="evidence" value="ECO:0007669"/>
    <property type="project" value="UniProtKB-SubCell"/>
</dbReference>
<keyword evidence="4 5" id="KW-0472">Membrane</keyword>
<feature type="transmembrane region" description="Helical" evidence="5">
    <location>
        <begin position="101"/>
        <end position="119"/>
    </location>
</feature>
<organism evidence="7 8">
    <name type="scientific">Salinimonas sediminis</name>
    <dbReference type="NCBI Taxonomy" id="2303538"/>
    <lineage>
        <taxon>Bacteria</taxon>
        <taxon>Pseudomonadati</taxon>
        <taxon>Pseudomonadota</taxon>
        <taxon>Gammaproteobacteria</taxon>
        <taxon>Alteromonadales</taxon>
        <taxon>Alteromonadaceae</taxon>
        <taxon>Alteromonas/Salinimonas group</taxon>
        <taxon>Salinimonas</taxon>
    </lineage>
</organism>
<sequence>MMFIKRLFSSSRAAGAPSTPLATQMSEQESRRLLRIAFGCCIGFTISKVMNWPYGVFFTVYPILLLGMVPVFNALIAWQFVGSVLINIVEIFVLRSLFEHSALLMTLGVFALFAVHFRFMARSSHFLMWTMGVVSISVMLHFSSYPGASLSDMAMATALATLIAIISAAVLYWLIPDKAPVNLPTPPALSSAQINHRMLMGAVLATLSFVVFQILDLQDSLSAQVATVLVLFPMTLQGTVSSALNRAKGVALGCAIGISAQFLLYDLIQFLPLVVLTLFATVLITARLHLVERAGSGMGFGALTTIGILFGQYLQPNADILYSSMYRLSSVVVALAILLIAAFWLDKLLDKFALTRNV</sequence>
<dbReference type="InterPro" id="IPR016926">
    <property type="entry name" value="UCP029594"/>
</dbReference>
<feature type="transmembrane region" description="Helical" evidence="5">
    <location>
        <begin position="297"/>
        <end position="314"/>
    </location>
</feature>
<evidence type="ECO:0000256" key="5">
    <source>
        <dbReference type="SAM" id="Phobius"/>
    </source>
</evidence>
<dbReference type="OrthoDB" id="6799126at2"/>
<feature type="transmembrane region" description="Helical" evidence="5">
    <location>
        <begin position="221"/>
        <end position="240"/>
    </location>
</feature>
<comment type="subcellular location">
    <subcellularLocation>
        <location evidence="1">Membrane</location>
        <topology evidence="1">Multi-pass membrane protein</topology>
    </subcellularLocation>
</comment>
<feature type="transmembrane region" description="Helical" evidence="5">
    <location>
        <begin position="326"/>
        <end position="345"/>
    </location>
</feature>
<dbReference type="PIRSF" id="PIRSF029594">
    <property type="entry name" value="UCP029594"/>
    <property type="match status" value="1"/>
</dbReference>